<evidence type="ECO:0000313" key="10">
    <source>
        <dbReference type="Proteomes" id="UP000827549"/>
    </source>
</evidence>
<keyword evidence="7" id="KW-0732">Signal</keyword>
<keyword evidence="2 6" id="KW-0812">Transmembrane</keyword>
<evidence type="ECO:0000256" key="5">
    <source>
        <dbReference type="SAM" id="MobiDB-lite"/>
    </source>
</evidence>
<feature type="chain" id="PRO_5042237929" evidence="7">
    <location>
        <begin position="24"/>
        <end position="529"/>
    </location>
</feature>
<evidence type="ECO:0000256" key="6">
    <source>
        <dbReference type="SAM" id="Phobius"/>
    </source>
</evidence>
<feature type="region of interest" description="Disordered" evidence="5">
    <location>
        <begin position="478"/>
        <end position="529"/>
    </location>
</feature>
<dbReference type="GO" id="GO:0022857">
    <property type="term" value="F:transmembrane transporter activity"/>
    <property type="evidence" value="ECO:0007669"/>
    <property type="project" value="InterPro"/>
</dbReference>
<organism evidence="9 10">
    <name type="scientific">Vanrija pseudolonga</name>
    <dbReference type="NCBI Taxonomy" id="143232"/>
    <lineage>
        <taxon>Eukaryota</taxon>
        <taxon>Fungi</taxon>
        <taxon>Dikarya</taxon>
        <taxon>Basidiomycota</taxon>
        <taxon>Agaricomycotina</taxon>
        <taxon>Tremellomycetes</taxon>
        <taxon>Trichosporonales</taxon>
        <taxon>Trichosporonaceae</taxon>
        <taxon>Vanrija</taxon>
    </lineage>
</organism>
<feature type="compositionally biased region" description="Basic and acidic residues" evidence="5">
    <location>
        <begin position="519"/>
        <end position="529"/>
    </location>
</feature>
<keyword evidence="10" id="KW-1185">Reference proteome</keyword>
<proteinExistence type="predicted"/>
<dbReference type="EMBL" id="CP086715">
    <property type="protein sequence ID" value="WOO79005.1"/>
    <property type="molecule type" value="Genomic_DNA"/>
</dbReference>
<feature type="transmembrane region" description="Helical" evidence="6">
    <location>
        <begin position="312"/>
        <end position="331"/>
    </location>
</feature>
<feature type="domain" description="Major facilitator superfamily (MFS) profile" evidence="8">
    <location>
        <begin position="4"/>
        <end position="473"/>
    </location>
</feature>
<feature type="transmembrane region" description="Helical" evidence="6">
    <location>
        <begin position="343"/>
        <end position="366"/>
    </location>
</feature>
<feature type="transmembrane region" description="Helical" evidence="6">
    <location>
        <begin position="136"/>
        <end position="157"/>
    </location>
</feature>
<evidence type="ECO:0000256" key="4">
    <source>
        <dbReference type="ARBA" id="ARBA00023136"/>
    </source>
</evidence>
<feature type="transmembrane region" description="Helical" evidence="6">
    <location>
        <begin position="446"/>
        <end position="468"/>
    </location>
</feature>
<feature type="transmembrane region" description="Helical" evidence="6">
    <location>
        <begin position="70"/>
        <end position="88"/>
    </location>
</feature>
<evidence type="ECO:0000256" key="7">
    <source>
        <dbReference type="SAM" id="SignalP"/>
    </source>
</evidence>
<dbReference type="AlphaFoldDB" id="A0AAF1BIQ4"/>
<dbReference type="GeneID" id="87805792"/>
<dbReference type="InterPro" id="IPR011701">
    <property type="entry name" value="MFS"/>
</dbReference>
<feature type="transmembrane region" description="Helical" evidence="6">
    <location>
        <begin position="208"/>
        <end position="225"/>
    </location>
</feature>
<dbReference type="Pfam" id="PF07690">
    <property type="entry name" value="MFS_1"/>
    <property type="match status" value="1"/>
</dbReference>
<feature type="transmembrane region" description="Helical" evidence="6">
    <location>
        <begin position="178"/>
        <end position="196"/>
    </location>
</feature>
<feature type="transmembrane region" description="Helical" evidence="6">
    <location>
        <begin position="378"/>
        <end position="401"/>
    </location>
</feature>
<dbReference type="GO" id="GO:0005886">
    <property type="term" value="C:plasma membrane"/>
    <property type="evidence" value="ECO:0007669"/>
    <property type="project" value="TreeGrafter"/>
</dbReference>
<dbReference type="PANTHER" id="PTHR23501">
    <property type="entry name" value="MAJOR FACILITATOR SUPERFAMILY"/>
    <property type="match status" value="1"/>
</dbReference>
<dbReference type="PANTHER" id="PTHR23501:SF102">
    <property type="entry name" value="DRUG TRANSPORTER, PUTATIVE (AFU_ORTHOLOGUE AFUA_3G08530)-RELATED"/>
    <property type="match status" value="1"/>
</dbReference>
<dbReference type="Gene3D" id="1.20.1250.20">
    <property type="entry name" value="MFS general substrate transporter like domains"/>
    <property type="match status" value="2"/>
</dbReference>
<dbReference type="InterPro" id="IPR036259">
    <property type="entry name" value="MFS_trans_sf"/>
</dbReference>
<dbReference type="RefSeq" id="XP_062625037.1">
    <property type="nucleotide sequence ID" value="XM_062769053.1"/>
</dbReference>
<dbReference type="SUPFAM" id="SSF103473">
    <property type="entry name" value="MFS general substrate transporter"/>
    <property type="match status" value="1"/>
</dbReference>
<sequence length="529" mass="56351">MWIVMPALGLVAFIAALDQTIIATALPTIAGDLHATPSQYSWVGTSYLLAQTVMTPINGRVTDIIGRKPALYGAIMFLLVFSALCGAAKSIEMTIVISDIVPLDKVGMYNGNLGVAWGAASCLGPLLGGLLTDRLSWRWCFYINLPICGLSLILLFFALKLNPTPPSTLRSVGKTFDFAGLALVMAATGLIIVGFSTAADEGFGHARSYGVIAAGAVVGAGAIVYEFYTKRNPIIPPRMLRTRTVAFFLFGSFSQSFIFVSAGYILPQFFQGVHGSTALSAGVQLLPFAMGASLFGVLAGQITGRFRIVRPVIWTGYLLAGVGYLLFYGFYTSTVSFATQEGLQIITATGIGLSLSPPILVIQAAMPFRDMAAATSTWVLARSLGATIGLAVFGAILNAGIRQRFARIPGYGVEFVAPESSAGYRALHELADGETKTAVLKAFADSVRMCFAVGAAFLLFAFVLTLFTKSYSLDRVKRRDAESSSSQPDSPADDTHNALRHMPSASEGVPVWPAPFQPLRDDGARVQEK</sequence>
<feature type="signal peptide" evidence="7">
    <location>
        <begin position="1"/>
        <end position="23"/>
    </location>
</feature>
<evidence type="ECO:0000313" key="9">
    <source>
        <dbReference type="EMBL" id="WOO79005.1"/>
    </source>
</evidence>
<feature type="transmembrane region" description="Helical" evidence="6">
    <location>
        <begin position="245"/>
        <end position="266"/>
    </location>
</feature>
<protein>
    <submittedName>
        <fullName evidence="9">Purtative transporterc</fullName>
    </submittedName>
</protein>
<reference evidence="9" key="1">
    <citation type="submission" date="2023-10" db="EMBL/GenBank/DDBJ databases">
        <authorList>
            <person name="Noh H."/>
        </authorList>
    </citation>
    <scope>NUCLEOTIDE SEQUENCE</scope>
    <source>
        <strain evidence="9">DUCC4014</strain>
    </source>
</reference>
<dbReference type="InterPro" id="IPR020846">
    <property type="entry name" value="MFS_dom"/>
</dbReference>
<evidence type="ECO:0000256" key="2">
    <source>
        <dbReference type="ARBA" id="ARBA00022692"/>
    </source>
</evidence>
<feature type="transmembrane region" description="Helical" evidence="6">
    <location>
        <begin position="109"/>
        <end position="130"/>
    </location>
</feature>
<comment type="subcellular location">
    <subcellularLocation>
        <location evidence="1">Membrane</location>
        <topology evidence="1">Multi-pass membrane protein</topology>
    </subcellularLocation>
</comment>
<keyword evidence="3 6" id="KW-1133">Transmembrane helix</keyword>
<evidence type="ECO:0000259" key="8">
    <source>
        <dbReference type="PROSITE" id="PS50850"/>
    </source>
</evidence>
<accession>A0AAF1BIQ4</accession>
<dbReference type="PROSITE" id="PS50850">
    <property type="entry name" value="MFS"/>
    <property type="match status" value="1"/>
</dbReference>
<name>A0AAF1BIQ4_9TREE</name>
<evidence type="ECO:0000256" key="3">
    <source>
        <dbReference type="ARBA" id="ARBA00022989"/>
    </source>
</evidence>
<keyword evidence="4 6" id="KW-0472">Membrane</keyword>
<dbReference type="Proteomes" id="UP000827549">
    <property type="component" value="Chromosome 2"/>
</dbReference>
<feature type="transmembrane region" description="Helical" evidence="6">
    <location>
        <begin position="278"/>
        <end position="300"/>
    </location>
</feature>
<evidence type="ECO:0000256" key="1">
    <source>
        <dbReference type="ARBA" id="ARBA00004141"/>
    </source>
</evidence>
<gene>
    <name evidence="9" type="primary">SPAC3H1.06c</name>
    <name evidence="9" type="ORF">LOC62_02G002545</name>
</gene>